<accession>A0ABN9AD30</accession>
<keyword evidence="2" id="KW-1185">Reference proteome</keyword>
<dbReference type="InterPro" id="IPR036691">
    <property type="entry name" value="Endo/exonu/phosph_ase_sf"/>
</dbReference>
<evidence type="ECO:0000313" key="2">
    <source>
        <dbReference type="Proteomes" id="UP001162483"/>
    </source>
</evidence>
<gene>
    <name evidence="1" type="ORF">SPARVUS_LOCUS113735</name>
</gene>
<sequence length="206" mass="22260">MYQSAAGRLCSALRDVPALCASSLRQQPHHSPVRRRTLSPSVQGSFGCCHSLAGWLGDGAPKTVPNTNPAATATVPAGGAAGSTARTVPRAVCSMGNGTSRLYSALAKTLSSTAAIPQHQDYLEQSENDQLDPLDPKDLLEECQVALQGRPPRLHREFVRNRDDFSSPHAFRVMQWNILAQALGEGKDNFIKCPKEALNWEERGSI</sequence>
<protein>
    <recommendedName>
        <fullName evidence="3">Nocturnin</fullName>
    </recommendedName>
</protein>
<comment type="caution">
    <text evidence="1">The sequence shown here is derived from an EMBL/GenBank/DDBJ whole genome shotgun (WGS) entry which is preliminary data.</text>
</comment>
<proteinExistence type="predicted"/>
<organism evidence="1 2">
    <name type="scientific">Staurois parvus</name>
    <dbReference type="NCBI Taxonomy" id="386267"/>
    <lineage>
        <taxon>Eukaryota</taxon>
        <taxon>Metazoa</taxon>
        <taxon>Chordata</taxon>
        <taxon>Craniata</taxon>
        <taxon>Vertebrata</taxon>
        <taxon>Euteleostomi</taxon>
        <taxon>Amphibia</taxon>
        <taxon>Batrachia</taxon>
        <taxon>Anura</taxon>
        <taxon>Neobatrachia</taxon>
        <taxon>Ranoidea</taxon>
        <taxon>Ranidae</taxon>
        <taxon>Staurois</taxon>
    </lineage>
</organism>
<name>A0ABN9AD30_9NEOB</name>
<dbReference type="Proteomes" id="UP001162483">
    <property type="component" value="Unassembled WGS sequence"/>
</dbReference>
<evidence type="ECO:0000313" key="1">
    <source>
        <dbReference type="EMBL" id="CAI9532165.1"/>
    </source>
</evidence>
<dbReference type="EMBL" id="CATNWA010000045">
    <property type="protein sequence ID" value="CAI9532165.1"/>
    <property type="molecule type" value="Genomic_DNA"/>
</dbReference>
<reference evidence="1" key="1">
    <citation type="submission" date="2023-05" db="EMBL/GenBank/DDBJ databases">
        <authorList>
            <person name="Stuckert A."/>
        </authorList>
    </citation>
    <scope>NUCLEOTIDE SEQUENCE</scope>
</reference>
<dbReference type="Gene3D" id="3.60.10.10">
    <property type="entry name" value="Endonuclease/exonuclease/phosphatase"/>
    <property type="match status" value="1"/>
</dbReference>
<evidence type="ECO:0008006" key="3">
    <source>
        <dbReference type="Google" id="ProtNLM"/>
    </source>
</evidence>